<keyword evidence="3" id="KW-1185">Reference proteome</keyword>
<evidence type="ECO:0000256" key="1">
    <source>
        <dbReference type="SAM" id="Coils"/>
    </source>
</evidence>
<comment type="caution">
    <text evidence="2">The sequence shown here is derived from an EMBL/GenBank/DDBJ whole genome shotgun (WGS) entry which is preliminary data.</text>
</comment>
<dbReference type="InParanoid" id="M0D0K7"/>
<sequence length="202" mass="23567">MYIFDVDTGGIVTEYETANLNSPPQKFENYDGEEVLYLLDGDSRSRAINFDGETVWRSEELVRKDRYEELRASGKEANLEEALELLEEAYELADSENEKKPVARELGETHWKLAKEIWKEEGDTDEWWANLNQAKMYYMEILPWHDGKKGVAKVQRKQAKYHLKKGNENIALELLQNIATMEDEYDVQLLTDHDKKTITDLS</sequence>
<feature type="coiled-coil region" evidence="1">
    <location>
        <begin position="72"/>
        <end position="99"/>
    </location>
</feature>
<protein>
    <submittedName>
        <fullName evidence="2">Uncharacterized protein</fullName>
    </submittedName>
</protein>
<evidence type="ECO:0000313" key="3">
    <source>
        <dbReference type="Proteomes" id="UP000011513"/>
    </source>
</evidence>
<gene>
    <name evidence="2" type="ORF">C474_13954</name>
</gene>
<proteinExistence type="predicted"/>
<organism evidence="2 3">
    <name type="scientific">Halogeometricum pallidum JCM 14848</name>
    <dbReference type="NCBI Taxonomy" id="1227487"/>
    <lineage>
        <taxon>Archaea</taxon>
        <taxon>Methanobacteriati</taxon>
        <taxon>Methanobacteriota</taxon>
        <taxon>Stenosarchaea group</taxon>
        <taxon>Halobacteria</taxon>
        <taxon>Halobacteriales</taxon>
        <taxon>Haloferacaceae</taxon>
        <taxon>Halogeometricum</taxon>
    </lineage>
</organism>
<dbReference type="EMBL" id="AOIV01000035">
    <property type="protein sequence ID" value="ELZ29011.1"/>
    <property type="molecule type" value="Genomic_DNA"/>
</dbReference>
<accession>M0D0K7</accession>
<name>M0D0K7_HALPD</name>
<dbReference type="Proteomes" id="UP000011513">
    <property type="component" value="Unassembled WGS sequence"/>
</dbReference>
<evidence type="ECO:0000313" key="2">
    <source>
        <dbReference type="EMBL" id="ELZ29011.1"/>
    </source>
</evidence>
<dbReference type="AlphaFoldDB" id="M0D0K7"/>
<reference evidence="2 3" key="1">
    <citation type="journal article" date="2014" name="PLoS Genet.">
        <title>Phylogenetically driven sequencing of extremely halophilic archaea reveals strategies for static and dynamic osmo-response.</title>
        <authorList>
            <person name="Becker E.A."/>
            <person name="Seitzer P.M."/>
            <person name="Tritt A."/>
            <person name="Larsen D."/>
            <person name="Krusor M."/>
            <person name="Yao A.I."/>
            <person name="Wu D."/>
            <person name="Madern D."/>
            <person name="Eisen J.A."/>
            <person name="Darling A.E."/>
            <person name="Facciotti M.T."/>
        </authorList>
    </citation>
    <scope>NUCLEOTIDE SEQUENCE [LARGE SCALE GENOMIC DNA]</scope>
    <source>
        <strain evidence="2 3">JCM 14848</strain>
    </source>
</reference>
<keyword evidence="1" id="KW-0175">Coiled coil</keyword>